<proteinExistence type="predicted"/>
<gene>
    <name evidence="1" type="ORF">EYZ11_006942</name>
</gene>
<name>A0A4S3JE81_9EURO</name>
<reference evidence="1 2" key="1">
    <citation type="submission" date="2019-03" db="EMBL/GenBank/DDBJ databases">
        <title>The genome sequence of a newly discovered highly antifungal drug resistant Aspergillus species, Aspergillus tanneri NIH 1004.</title>
        <authorList>
            <person name="Mounaud S."/>
            <person name="Singh I."/>
            <person name="Joardar V."/>
            <person name="Pakala S."/>
            <person name="Pakala S."/>
            <person name="Venepally P."/>
            <person name="Hoover J."/>
            <person name="Nierman W."/>
            <person name="Chung J."/>
            <person name="Losada L."/>
        </authorList>
    </citation>
    <scope>NUCLEOTIDE SEQUENCE [LARGE SCALE GENOMIC DNA]</scope>
    <source>
        <strain evidence="1 2">NIH1004</strain>
    </source>
</reference>
<dbReference type="Proteomes" id="UP000308092">
    <property type="component" value="Unassembled WGS sequence"/>
</dbReference>
<protein>
    <submittedName>
        <fullName evidence="1">Uncharacterized protein</fullName>
    </submittedName>
</protein>
<dbReference type="AlphaFoldDB" id="A0A4S3JE81"/>
<dbReference type="VEuPathDB" id="FungiDB:EYZ11_006942"/>
<comment type="caution">
    <text evidence="1">The sequence shown here is derived from an EMBL/GenBank/DDBJ whole genome shotgun (WGS) entry which is preliminary data.</text>
</comment>
<dbReference type="EMBL" id="SOSA01000256">
    <property type="protein sequence ID" value="THC93589.1"/>
    <property type="molecule type" value="Genomic_DNA"/>
</dbReference>
<organism evidence="1 2">
    <name type="scientific">Aspergillus tanneri</name>
    <dbReference type="NCBI Taxonomy" id="1220188"/>
    <lineage>
        <taxon>Eukaryota</taxon>
        <taxon>Fungi</taxon>
        <taxon>Dikarya</taxon>
        <taxon>Ascomycota</taxon>
        <taxon>Pezizomycotina</taxon>
        <taxon>Eurotiomycetes</taxon>
        <taxon>Eurotiomycetidae</taxon>
        <taxon>Eurotiales</taxon>
        <taxon>Aspergillaceae</taxon>
        <taxon>Aspergillus</taxon>
        <taxon>Aspergillus subgen. Circumdati</taxon>
    </lineage>
</organism>
<dbReference type="STRING" id="1220188.A0A4S3JE81"/>
<evidence type="ECO:0000313" key="1">
    <source>
        <dbReference type="EMBL" id="THC93589.1"/>
    </source>
</evidence>
<accession>A0A4S3JE81</accession>
<sequence>MADSLTWDAEPAFGQLTLRRNCPMHLFLYRMVLTHLRHGAWFEQIEIDFEPRYANCNVHFSALHCWYQSIKQATEKAMRPLAHHPRETTSLLRESGFVDDPTNSWRYQVGSLQQGYSKFPRTAHISGKKTFLRPNGTCYK</sequence>
<keyword evidence="2" id="KW-1185">Reference proteome</keyword>
<evidence type="ECO:0000313" key="2">
    <source>
        <dbReference type="Proteomes" id="UP000308092"/>
    </source>
</evidence>